<dbReference type="CDD" id="cd01949">
    <property type="entry name" value="GGDEF"/>
    <property type="match status" value="1"/>
</dbReference>
<dbReference type="PROSITE" id="PS50887">
    <property type="entry name" value="GGDEF"/>
    <property type="match status" value="1"/>
</dbReference>
<dbReference type="FunFam" id="3.30.70.270:FF:000001">
    <property type="entry name" value="Diguanylate cyclase domain protein"/>
    <property type="match status" value="1"/>
</dbReference>
<dbReference type="SMART" id="SM00267">
    <property type="entry name" value="GGDEF"/>
    <property type="match status" value="1"/>
</dbReference>
<dbReference type="Proteomes" id="UP000468531">
    <property type="component" value="Unassembled WGS sequence"/>
</dbReference>
<dbReference type="AlphaFoldDB" id="A0A6P1BNQ2"/>
<dbReference type="PANTHER" id="PTHR45138">
    <property type="entry name" value="REGULATORY COMPONENTS OF SENSORY TRANSDUCTION SYSTEM"/>
    <property type="match status" value="1"/>
</dbReference>
<evidence type="ECO:0000313" key="5">
    <source>
        <dbReference type="Proteomes" id="UP000468531"/>
    </source>
</evidence>
<keyword evidence="5" id="KW-1185">Reference proteome</keyword>
<dbReference type="Gene3D" id="3.30.70.270">
    <property type="match status" value="1"/>
</dbReference>
<proteinExistence type="predicted"/>
<dbReference type="SMART" id="SM00091">
    <property type="entry name" value="PAS"/>
    <property type="match status" value="2"/>
</dbReference>
<comment type="catalytic activity">
    <reaction evidence="2">
        <text>2 GTP = 3',3'-c-di-GMP + 2 diphosphate</text>
        <dbReference type="Rhea" id="RHEA:24898"/>
        <dbReference type="ChEBI" id="CHEBI:33019"/>
        <dbReference type="ChEBI" id="CHEBI:37565"/>
        <dbReference type="ChEBI" id="CHEBI:58805"/>
        <dbReference type="EC" id="2.7.7.65"/>
    </reaction>
</comment>
<dbReference type="GO" id="GO:0052621">
    <property type="term" value="F:diguanylate cyclase activity"/>
    <property type="evidence" value="ECO:0007669"/>
    <property type="project" value="UniProtKB-EC"/>
</dbReference>
<dbReference type="InterPro" id="IPR035965">
    <property type="entry name" value="PAS-like_dom_sf"/>
</dbReference>
<comment type="caution">
    <text evidence="4">The sequence shown here is derived from an EMBL/GenBank/DDBJ whole genome shotgun (WGS) entry which is preliminary data.</text>
</comment>
<dbReference type="NCBIfam" id="TIGR00254">
    <property type="entry name" value="GGDEF"/>
    <property type="match status" value="1"/>
</dbReference>
<name>A0A6P1BNQ2_9BRAD</name>
<reference evidence="4 5" key="1">
    <citation type="journal article" date="2020" name="Arch. Microbiol.">
        <title>Bradyrhizobium uaiense sp. nov., a new highly efficient cowpea symbiont.</title>
        <authorList>
            <person name="Cabral Michel D."/>
            <person name="Azarias Guimaraes A."/>
            <person name="Martins da Costa E."/>
            <person name="Soares de Carvalho T."/>
            <person name="Balsanelli E."/>
            <person name="Willems A."/>
            <person name="Maltempi de Souza E."/>
            <person name="de Souza Moreira F.M."/>
        </authorList>
    </citation>
    <scope>NUCLEOTIDE SEQUENCE [LARGE SCALE GENOMIC DNA]</scope>
    <source>
        <strain evidence="4 5">UFLA 03-164</strain>
    </source>
</reference>
<dbReference type="InterPro" id="IPR050469">
    <property type="entry name" value="Diguanylate_Cyclase"/>
</dbReference>
<gene>
    <name evidence="4" type="ORF">FNJ47_26140</name>
</gene>
<accession>A0A6P1BNQ2</accession>
<protein>
    <recommendedName>
        <fullName evidence="1">diguanylate cyclase</fullName>
        <ecNumber evidence="1">2.7.7.65</ecNumber>
    </recommendedName>
</protein>
<dbReference type="Pfam" id="PF00990">
    <property type="entry name" value="GGDEF"/>
    <property type="match status" value="1"/>
</dbReference>
<sequence length="532" mass="59064">MPDLKVRGRTLLTAKVIFNFGQSTIDCVVRRITDEGATIELESALGVPEHFQLSIPSEQAILPCKLAWQSERQIGATFEIQQAADTPATKQSASEERGGDHIVRSQMLALRAALEQVPLGIVLLDSRLIARFINRAFRQMWALPDSVADRHPSFAALMFHGRDTGAYDIPADQMEAYVAERIERITRNESSQADLRRTKGDVIRVQCTPLPDGGRMLSYTDVTDIVHQADELRALRDALDTVQDGVLLLDADLKATFMNQKVRQFWEIDERAAAARPSYASLITRARRAIDPNLTAKELAGFASKRIAEVKAGDHVRELQTPDDRRLRAHCTTIAGGGRAITYYDVTDLIRNAEQLERLATTDPLTGLYNRRHFLAALDAEWSRFQRYYRSVSVLMVDIDHFKDVNDRYGHAIGDEAIKAMASACLHGKRKSDIVGRVGGEEFAIVLPETTLSRARIVAERVRKRIAAQTLRTRDADFRITASIGVAEALVSMSGIEALMNAADQALYQAKAQGRNCCVCWSPPAPAKLAAE</sequence>
<dbReference type="SUPFAM" id="SSF55073">
    <property type="entry name" value="Nucleotide cyclase"/>
    <property type="match status" value="1"/>
</dbReference>
<dbReference type="EC" id="2.7.7.65" evidence="1"/>
<dbReference type="Gene3D" id="3.30.450.20">
    <property type="entry name" value="PAS domain"/>
    <property type="match status" value="2"/>
</dbReference>
<dbReference type="Pfam" id="PF12860">
    <property type="entry name" value="PAS_7"/>
    <property type="match status" value="2"/>
</dbReference>
<dbReference type="PANTHER" id="PTHR45138:SF9">
    <property type="entry name" value="DIGUANYLATE CYCLASE DGCM-RELATED"/>
    <property type="match status" value="1"/>
</dbReference>
<dbReference type="InterPro" id="IPR043128">
    <property type="entry name" value="Rev_trsase/Diguanyl_cyclase"/>
</dbReference>
<organism evidence="4 5">
    <name type="scientific">Bradyrhizobium uaiense</name>
    <dbReference type="NCBI Taxonomy" id="2594946"/>
    <lineage>
        <taxon>Bacteria</taxon>
        <taxon>Pseudomonadati</taxon>
        <taxon>Pseudomonadota</taxon>
        <taxon>Alphaproteobacteria</taxon>
        <taxon>Hyphomicrobiales</taxon>
        <taxon>Nitrobacteraceae</taxon>
        <taxon>Bradyrhizobium</taxon>
    </lineage>
</organism>
<dbReference type="SUPFAM" id="SSF55785">
    <property type="entry name" value="PYP-like sensor domain (PAS domain)"/>
    <property type="match status" value="1"/>
</dbReference>
<dbReference type="EMBL" id="VKHP01000121">
    <property type="protein sequence ID" value="NEU99212.1"/>
    <property type="molecule type" value="Genomic_DNA"/>
</dbReference>
<evidence type="ECO:0000313" key="4">
    <source>
        <dbReference type="EMBL" id="NEU99212.1"/>
    </source>
</evidence>
<evidence type="ECO:0000259" key="3">
    <source>
        <dbReference type="PROSITE" id="PS50887"/>
    </source>
</evidence>
<feature type="domain" description="GGDEF" evidence="3">
    <location>
        <begin position="390"/>
        <end position="523"/>
    </location>
</feature>
<dbReference type="InterPro" id="IPR000014">
    <property type="entry name" value="PAS"/>
</dbReference>
<dbReference type="InterPro" id="IPR000160">
    <property type="entry name" value="GGDEF_dom"/>
</dbReference>
<evidence type="ECO:0000256" key="2">
    <source>
        <dbReference type="ARBA" id="ARBA00034247"/>
    </source>
</evidence>
<evidence type="ECO:0000256" key="1">
    <source>
        <dbReference type="ARBA" id="ARBA00012528"/>
    </source>
</evidence>
<dbReference type="InterPro" id="IPR029787">
    <property type="entry name" value="Nucleotide_cyclase"/>
</dbReference>